<reference evidence="3 4" key="1">
    <citation type="submission" date="2018-02" db="EMBL/GenBank/DDBJ databases">
        <authorList>
            <person name="Handem S."/>
        </authorList>
    </citation>
    <scope>NUCLEOTIDE SEQUENCE [LARGE SCALE GENOMIC DNA]</scope>
    <source>
        <strain evidence="3">Spain3473</strain>
        <strain evidence="4">Spain939</strain>
    </source>
</reference>
<protein>
    <submittedName>
        <fullName evidence="1">Uncharacterized protein</fullName>
    </submittedName>
</protein>
<gene>
    <name evidence="2" type="ORF">C5O68_07705</name>
    <name evidence="1" type="ORF">C5O69_10670</name>
</gene>
<evidence type="ECO:0000313" key="1">
    <source>
        <dbReference type="EMBL" id="RJP08518.1"/>
    </source>
</evidence>
<dbReference type="AlphaFoldDB" id="A0A1S9ZI45"/>
<sequence>MDIVVDGWSTNIHLDFAVLDWDKFSQITRHGVVDFNHKIIVRKTKIKEHLVSSLRVQLNFSPNISTLRNPLLLSHSDKPPESV</sequence>
<evidence type="ECO:0000313" key="4">
    <source>
        <dbReference type="Proteomes" id="UP000266144"/>
    </source>
</evidence>
<dbReference type="EMBL" id="PTQV01000043">
    <property type="protein sequence ID" value="RJP81190.1"/>
    <property type="molecule type" value="Genomic_DNA"/>
</dbReference>
<dbReference type="Proteomes" id="UP000265600">
    <property type="component" value="Unassembled WGS sequence"/>
</dbReference>
<name>A0A1S9ZI45_9STRE</name>
<evidence type="ECO:0000313" key="2">
    <source>
        <dbReference type="EMBL" id="RJP81190.1"/>
    </source>
</evidence>
<dbReference type="EMBL" id="PTTJ01000132">
    <property type="protein sequence ID" value="RJP08518.1"/>
    <property type="molecule type" value="Genomic_DNA"/>
</dbReference>
<dbReference type="Proteomes" id="UP000266144">
    <property type="component" value="Unassembled WGS sequence"/>
</dbReference>
<comment type="caution">
    <text evidence="1">The sequence shown here is derived from an EMBL/GenBank/DDBJ whole genome shotgun (WGS) entry which is preliminary data.</text>
</comment>
<accession>A0A1S9ZI45</accession>
<organism evidence="1 3">
    <name type="scientific">Streptococcus pseudopneumoniae</name>
    <dbReference type="NCBI Taxonomy" id="257758"/>
    <lineage>
        <taxon>Bacteria</taxon>
        <taxon>Bacillati</taxon>
        <taxon>Bacillota</taxon>
        <taxon>Bacilli</taxon>
        <taxon>Lactobacillales</taxon>
        <taxon>Streptococcaceae</taxon>
        <taxon>Streptococcus</taxon>
    </lineage>
</organism>
<proteinExistence type="predicted"/>
<reference evidence="1" key="2">
    <citation type="submission" date="2018-02" db="EMBL/GenBank/DDBJ databases">
        <authorList>
            <person name="Cohen D.B."/>
            <person name="Kent A.D."/>
        </authorList>
    </citation>
    <scope>NUCLEOTIDE SEQUENCE</scope>
    <source>
        <strain evidence="1">Spain3473</strain>
        <strain evidence="2">Spain939</strain>
    </source>
</reference>
<evidence type="ECO:0000313" key="3">
    <source>
        <dbReference type="Proteomes" id="UP000265600"/>
    </source>
</evidence>